<sequence length="95" mass="10367">MMKKKSVAPTIDSHILQRQVVVAAAAIAFVAAMALGSMKARCSQDLRPASEWFIEQTLVLERTTCTEGSMMSAVQNRLDPGMEDPGRSIEISENL</sequence>
<name>A0A8J5SCJ5_ZIZPA</name>
<accession>A0A8J5SCJ5</accession>
<dbReference type="AlphaFoldDB" id="A0A8J5SCJ5"/>
<reference evidence="2" key="1">
    <citation type="journal article" date="2021" name="bioRxiv">
        <title>Whole Genome Assembly and Annotation of Northern Wild Rice, Zizania palustris L., Supports a Whole Genome Duplication in the Zizania Genus.</title>
        <authorList>
            <person name="Haas M."/>
            <person name="Kono T."/>
            <person name="Macchietto M."/>
            <person name="Millas R."/>
            <person name="McGilp L."/>
            <person name="Shao M."/>
            <person name="Duquette J."/>
            <person name="Hirsch C.N."/>
            <person name="Kimball J."/>
        </authorList>
    </citation>
    <scope>NUCLEOTIDE SEQUENCE</scope>
    <source>
        <tissue evidence="2">Fresh leaf tissue</tissue>
    </source>
</reference>
<proteinExistence type="predicted"/>
<reference evidence="2" key="2">
    <citation type="submission" date="2021-02" db="EMBL/GenBank/DDBJ databases">
        <authorList>
            <person name="Kimball J.A."/>
            <person name="Haas M.W."/>
            <person name="Macchietto M."/>
            <person name="Kono T."/>
            <person name="Duquette J."/>
            <person name="Shao M."/>
        </authorList>
    </citation>
    <scope>NUCLEOTIDE SEQUENCE</scope>
    <source>
        <tissue evidence="2">Fresh leaf tissue</tissue>
    </source>
</reference>
<protein>
    <submittedName>
        <fullName evidence="2">Uncharacterized protein</fullName>
    </submittedName>
</protein>
<dbReference type="Proteomes" id="UP000729402">
    <property type="component" value="Unassembled WGS sequence"/>
</dbReference>
<comment type="caution">
    <text evidence="2">The sequence shown here is derived from an EMBL/GenBank/DDBJ whole genome shotgun (WGS) entry which is preliminary data.</text>
</comment>
<gene>
    <name evidence="2" type="ORF">GUJ93_ZPchr0005g16088</name>
</gene>
<evidence type="ECO:0000256" key="1">
    <source>
        <dbReference type="SAM" id="MobiDB-lite"/>
    </source>
</evidence>
<feature type="region of interest" description="Disordered" evidence="1">
    <location>
        <begin position="76"/>
        <end position="95"/>
    </location>
</feature>
<evidence type="ECO:0000313" key="3">
    <source>
        <dbReference type="Proteomes" id="UP000729402"/>
    </source>
</evidence>
<dbReference type="EMBL" id="JAAALK010000284">
    <property type="protein sequence ID" value="KAG8069208.1"/>
    <property type="molecule type" value="Genomic_DNA"/>
</dbReference>
<keyword evidence="3" id="KW-1185">Reference proteome</keyword>
<evidence type="ECO:0000313" key="2">
    <source>
        <dbReference type="EMBL" id="KAG8069208.1"/>
    </source>
</evidence>
<organism evidence="2 3">
    <name type="scientific">Zizania palustris</name>
    <name type="common">Northern wild rice</name>
    <dbReference type="NCBI Taxonomy" id="103762"/>
    <lineage>
        <taxon>Eukaryota</taxon>
        <taxon>Viridiplantae</taxon>
        <taxon>Streptophyta</taxon>
        <taxon>Embryophyta</taxon>
        <taxon>Tracheophyta</taxon>
        <taxon>Spermatophyta</taxon>
        <taxon>Magnoliopsida</taxon>
        <taxon>Liliopsida</taxon>
        <taxon>Poales</taxon>
        <taxon>Poaceae</taxon>
        <taxon>BOP clade</taxon>
        <taxon>Oryzoideae</taxon>
        <taxon>Oryzeae</taxon>
        <taxon>Zizaniinae</taxon>
        <taxon>Zizania</taxon>
    </lineage>
</organism>